<dbReference type="AlphaFoldDB" id="Q2K716"/>
<dbReference type="SUPFAM" id="SSF51197">
    <property type="entry name" value="Clavaminate synthase-like"/>
    <property type="match status" value="1"/>
</dbReference>
<dbReference type="HOGENOM" id="CLU_049925_1_0_5"/>
<proteinExistence type="predicted"/>
<evidence type="ECO:0000313" key="2">
    <source>
        <dbReference type="Proteomes" id="UP000001936"/>
    </source>
</evidence>
<keyword evidence="2" id="KW-1185">Reference proteome</keyword>
<reference evidence="1 2" key="1">
    <citation type="journal article" date="2006" name="Proc. Natl. Acad. Sci. U.S.A.">
        <title>The partitioned Rhizobium etli genome: genetic and metabolic redundancy in seven interacting replicons.</title>
        <authorList>
            <person name="Gonzalez V."/>
            <person name="Santamaria R.I."/>
            <person name="Bustos P."/>
            <person name="Hernandez-Gonzalez I."/>
            <person name="Medrano-Soto A."/>
            <person name="Moreno-Hagelsieb G."/>
            <person name="Janga S.C."/>
            <person name="Ramirez M.A."/>
            <person name="Jimenez-Jacinto V."/>
            <person name="Collado-Vides J."/>
            <person name="Davila G."/>
        </authorList>
    </citation>
    <scope>NUCLEOTIDE SEQUENCE [LARGE SCALE GENOMIC DNA]</scope>
    <source>
        <strain evidence="2">ATCC 51251 / DSM 11541 / JCM 21823 / NBRC 15573 / CFN 42</strain>
    </source>
</reference>
<dbReference type="PANTHER" id="PTHR40128">
    <property type="entry name" value="EXPRESSED PROTEIN"/>
    <property type="match status" value="1"/>
</dbReference>
<protein>
    <submittedName>
        <fullName evidence="1">Hypothetical conserved protein</fullName>
    </submittedName>
</protein>
<dbReference type="PANTHER" id="PTHR40128:SF1">
    <property type="entry name" value="PHYTANOYL-COA HYDROXYLASE"/>
    <property type="match status" value="1"/>
</dbReference>
<dbReference type="eggNOG" id="COG5285">
    <property type="taxonomic scope" value="Bacteria"/>
</dbReference>
<gene>
    <name evidence="1" type="ordered locus">RHE_CH02598</name>
</gene>
<accession>Q2K716</accession>
<dbReference type="InterPro" id="IPR008775">
    <property type="entry name" value="Phytyl_CoA_dOase-like"/>
</dbReference>
<name>Q2K716_RHIEC</name>
<sequence length="339" mass="37618">MSEKSSCNFPPWRLAHVTSKLEAGKVKAGMNEMSIAVNAAGMGVTQTPLAAHGKTIPAERLGPLAPTDPGIGIEAIRRRYEEDGYVWLSGLLPRAEVIDFRRWVFTHLAETGLLALGHDFALGIAAAEGFDWNLANRRLMSIVRSAAYEGFCAQPRLVRFMDAFVQGISYLHKRKLMRYVQPGTAVATPAHYDLVYLRGGTSRLVTAWIPIGDIPAEMGGVVYLESSHALGRRMEAEFQANSGTLSPEERISAYNNHMAEGGWISKDLPDMAERFDARWLAADYEAGDVVLHSPYMIHAATNNEDRAGRLRLSTDIRYQNVDDEIDARWSNHWSLGDML</sequence>
<dbReference type="EMBL" id="CP000133">
    <property type="protein sequence ID" value="ABC91370.1"/>
    <property type="molecule type" value="Genomic_DNA"/>
</dbReference>
<evidence type="ECO:0000313" key="1">
    <source>
        <dbReference type="EMBL" id="ABC91370.1"/>
    </source>
</evidence>
<dbReference type="Gene3D" id="2.60.120.620">
    <property type="entry name" value="q2cbj1_9rhob like domain"/>
    <property type="match status" value="1"/>
</dbReference>
<dbReference type="Pfam" id="PF05721">
    <property type="entry name" value="PhyH"/>
    <property type="match status" value="1"/>
</dbReference>
<dbReference type="KEGG" id="ret:RHE_CH02598"/>
<organism evidence="1 2">
    <name type="scientific">Rhizobium etli (strain ATCC 51251 / DSM 11541 / JCM 21823 / NBRC 15573 / CFN 42)</name>
    <dbReference type="NCBI Taxonomy" id="347834"/>
    <lineage>
        <taxon>Bacteria</taxon>
        <taxon>Pseudomonadati</taxon>
        <taxon>Pseudomonadota</taxon>
        <taxon>Alphaproteobacteria</taxon>
        <taxon>Hyphomicrobiales</taxon>
        <taxon>Rhizobiaceae</taxon>
        <taxon>Rhizobium/Agrobacterium group</taxon>
        <taxon>Rhizobium</taxon>
    </lineage>
</organism>
<dbReference type="GO" id="GO:0016706">
    <property type="term" value="F:2-oxoglutarate-dependent dioxygenase activity"/>
    <property type="evidence" value="ECO:0007669"/>
    <property type="project" value="UniProtKB-ARBA"/>
</dbReference>
<dbReference type="Proteomes" id="UP000001936">
    <property type="component" value="Chromosome"/>
</dbReference>